<dbReference type="EMBL" id="CAMXCT010006519">
    <property type="protein sequence ID" value="CAI4015186.1"/>
    <property type="molecule type" value="Genomic_DNA"/>
</dbReference>
<proteinExistence type="predicted"/>
<keyword evidence="1" id="KW-0175">Coiled coil</keyword>
<dbReference type="Gene3D" id="1.20.120.20">
    <property type="entry name" value="Apolipoprotein"/>
    <property type="match status" value="1"/>
</dbReference>
<evidence type="ECO:0000313" key="3">
    <source>
        <dbReference type="EMBL" id="CAI4015186.1"/>
    </source>
</evidence>
<evidence type="ECO:0000256" key="1">
    <source>
        <dbReference type="SAM" id="Coils"/>
    </source>
</evidence>
<protein>
    <submittedName>
        <fullName evidence="3">Uncharacterized protein</fullName>
    </submittedName>
</protein>
<comment type="caution">
    <text evidence="3">The sequence shown here is derived from an EMBL/GenBank/DDBJ whole genome shotgun (WGS) entry which is preliminary data.</text>
</comment>
<name>A0A9P1DS15_9DINO</name>
<dbReference type="Proteomes" id="UP001152797">
    <property type="component" value="Unassembled WGS sequence"/>
</dbReference>
<feature type="coiled-coil region" evidence="1">
    <location>
        <begin position="453"/>
        <end position="506"/>
    </location>
</feature>
<sequence>MAGRMGGYAPLPGKFRLIFADASISGGSIMQMMDLPKPLTLAKVAATLESNPIFKFQDLCDQRGVKAVDVDLRLQGLDGNRRSPLHTDQDIETFLHGLQTSKIPVIEAQLPNDNTMAIASELQASAPSRRHRGRDPRDQIEELEDANDKLSRATDRVERRLAELERQIATTDERTERSVGIARREMMTFLEQSVNETNQKVAALKEDDAAILKELDVVRQHSVSVEQKDLKHHKEILEQLDAFARRVDEQFDEANRCLDQLKEEDARIDAEAQEIKSDHSGQLEAQLEELRRLEEEKVNISVWQSEGDAMVGRITKDVELLKEDLTKEIADINGKFKTECDSTVQRFQKEMSEREAGDKDLGRIMSETTQRLDTQLAKMDKDTQASFQAAKDALQETNKKLQESIDTQVSELAGQTEKHFDQLEHTVDHKDEKVHKRVDELTGKCEATFQSIAERLEAMVQEERDRLGQLNQDLTENLIKARADLYANVERVRSDYEQDAARLDSDLADLHMKYDVTKQEINFFQSKLKDQREWTERCLAESSTATRAAALDSQEGLAATTKMLHALRDDAVSFREKMAKYISILQHSSDQQGEAINSLEINRTRMRAELDALVADHKAYTTDMDDWADDVRVKVERLFRAMEPTQVEWRIEKAVQKAKELRKPLAVKSPTFGIRGIREGHLEFFPDGHNMSPEGKACVRLFLPPQAHIRYQCWVGKSSEGPRERTPGDNLSVDMYLTDWEEQVTDDGAVPVVLEVLRDYNNDDSSLSREIRVNSA</sequence>
<dbReference type="AlphaFoldDB" id="A0A9P1DS15"/>
<organism evidence="3">
    <name type="scientific">Cladocopium goreaui</name>
    <dbReference type="NCBI Taxonomy" id="2562237"/>
    <lineage>
        <taxon>Eukaryota</taxon>
        <taxon>Sar</taxon>
        <taxon>Alveolata</taxon>
        <taxon>Dinophyceae</taxon>
        <taxon>Suessiales</taxon>
        <taxon>Symbiodiniaceae</taxon>
        <taxon>Cladocopium</taxon>
    </lineage>
</organism>
<reference evidence="4" key="2">
    <citation type="submission" date="2024-04" db="EMBL/GenBank/DDBJ databases">
        <authorList>
            <person name="Chen Y."/>
            <person name="Shah S."/>
            <person name="Dougan E. K."/>
            <person name="Thang M."/>
            <person name="Chan C."/>
        </authorList>
    </citation>
    <scope>NUCLEOTIDE SEQUENCE [LARGE SCALE GENOMIC DNA]</scope>
</reference>
<keyword evidence="5" id="KW-1185">Reference proteome</keyword>
<evidence type="ECO:0000313" key="5">
    <source>
        <dbReference type="Proteomes" id="UP001152797"/>
    </source>
</evidence>
<dbReference type="EMBL" id="CAMXCT030006519">
    <property type="protein sequence ID" value="CAL4802498.1"/>
    <property type="molecule type" value="Genomic_DNA"/>
</dbReference>
<evidence type="ECO:0000313" key="4">
    <source>
        <dbReference type="EMBL" id="CAL1168561.1"/>
    </source>
</evidence>
<feature type="compositionally biased region" description="Basic and acidic residues" evidence="2">
    <location>
        <begin position="135"/>
        <end position="151"/>
    </location>
</feature>
<dbReference type="SUPFAM" id="SSF58113">
    <property type="entry name" value="Apolipoprotein A-I"/>
    <property type="match status" value="1"/>
</dbReference>
<feature type="coiled-coil region" evidence="1">
    <location>
        <begin position="244"/>
        <end position="296"/>
    </location>
</feature>
<dbReference type="EMBL" id="CAMXCT020006519">
    <property type="protein sequence ID" value="CAL1168561.1"/>
    <property type="molecule type" value="Genomic_DNA"/>
</dbReference>
<gene>
    <name evidence="3" type="ORF">C1SCF055_LOCUS40032</name>
</gene>
<accession>A0A9P1DS15</accession>
<evidence type="ECO:0000256" key="2">
    <source>
        <dbReference type="SAM" id="MobiDB-lite"/>
    </source>
</evidence>
<feature type="coiled-coil region" evidence="1">
    <location>
        <begin position="384"/>
        <end position="411"/>
    </location>
</feature>
<reference evidence="3" key="1">
    <citation type="submission" date="2022-10" db="EMBL/GenBank/DDBJ databases">
        <authorList>
            <person name="Chen Y."/>
            <person name="Dougan E. K."/>
            <person name="Chan C."/>
            <person name="Rhodes N."/>
            <person name="Thang M."/>
        </authorList>
    </citation>
    <scope>NUCLEOTIDE SEQUENCE</scope>
</reference>
<feature type="region of interest" description="Disordered" evidence="2">
    <location>
        <begin position="122"/>
        <end position="151"/>
    </location>
</feature>
<dbReference type="OrthoDB" id="417192at2759"/>